<evidence type="ECO:0000313" key="12">
    <source>
        <dbReference type="Proteomes" id="UP000835052"/>
    </source>
</evidence>
<feature type="domain" description="G-protein coupled receptors family 1 profile" evidence="10">
    <location>
        <begin position="97"/>
        <end position="289"/>
    </location>
</feature>
<dbReference type="CDD" id="cd00637">
    <property type="entry name" value="7tm_classA_rhodopsin-like"/>
    <property type="match status" value="1"/>
</dbReference>
<feature type="transmembrane region" description="Helical" evidence="9">
    <location>
        <begin position="153"/>
        <end position="175"/>
    </location>
</feature>
<evidence type="ECO:0000256" key="4">
    <source>
        <dbReference type="ARBA" id="ARBA00022989"/>
    </source>
</evidence>
<dbReference type="EMBL" id="CAJGYM010000067">
    <property type="protein sequence ID" value="CAD6196141.1"/>
    <property type="molecule type" value="Genomic_DNA"/>
</dbReference>
<evidence type="ECO:0000256" key="2">
    <source>
        <dbReference type="ARBA" id="ARBA00022475"/>
    </source>
</evidence>
<proteinExistence type="predicted"/>
<keyword evidence="2" id="KW-1003">Cell membrane</keyword>
<evidence type="ECO:0000256" key="8">
    <source>
        <dbReference type="ARBA" id="ARBA00023224"/>
    </source>
</evidence>
<dbReference type="Proteomes" id="UP000835052">
    <property type="component" value="Unassembled WGS sequence"/>
</dbReference>
<dbReference type="Gene3D" id="1.20.1070.10">
    <property type="entry name" value="Rhodopsin 7-helix transmembrane proteins"/>
    <property type="match status" value="1"/>
</dbReference>
<evidence type="ECO:0000256" key="9">
    <source>
        <dbReference type="SAM" id="Phobius"/>
    </source>
</evidence>
<keyword evidence="4 9" id="KW-1133">Transmembrane helix</keyword>
<reference evidence="11" key="1">
    <citation type="submission" date="2020-10" db="EMBL/GenBank/DDBJ databases">
        <authorList>
            <person name="Kikuchi T."/>
        </authorList>
    </citation>
    <scope>NUCLEOTIDE SEQUENCE</scope>
    <source>
        <strain evidence="11">NKZ352</strain>
    </source>
</reference>
<keyword evidence="8" id="KW-0807">Transducer</keyword>
<keyword evidence="5" id="KW-0297">G-protein coupled receptor</keyword>
<dbReference type="InterPro" id="IPR017452">
    <property type="entry name" value="GPCR_Rhodpsn_7TM"/>
</dbReference>
<sequence>MLDEGRPPDASIISAFFSSSVPFSLVKLNKKLPRVTERQDYAIMSDQLAQLVRDCAARVPNFQIDDVVQRQSRWDNASSTILRMAPAFSIIAFVFCIILLGAIIFALLRRRIPSRKYSFVISRTAADIFSSALIASATLLANKWSASYAVMALFLYVATFGLVQSTLSHLAIIVLRHISVTRPYGFQSMCSIRRLSMAIAFTWCISILYAAAFAPLATAIIDPSKTDNVCSYSNCQRPLIITAICIIAISMSTVVVCYGFVVAKLRQISYSERMHNEPNVTRRKLFKFLGYGGHVALYLFITALVLSGAIIIAHNLFIYNNVRAMVQRNCDVLDYIDTIIRLETLAGGAVLLWTVRIIFDVVIVFATEYPQLVPWLVVDNLEPLRNNQIMPVRHGLTWQKGCVNCPVFSIENRLHRYDMKN</sequence>
<feature type="transmembrane region" description="Helical" evidence="9">
    <location>
        <begin position="120"/>
        <end position="141"/>
    </location>
</feature>
<comment type="subcellular location">
    <subcellularLocation>
        <location evidence="1">Cell membrane</location>
        <topology evidence="1">Multi-pass membrane protein</topology>
    </subcellularLocation>
</comment>
<feature type="transmembrane region" description="Helical" evidence="9">
    <location>
        <begin position="195"/>
        <end position="220"/>
    </location>
</feature>
<dbReference type="PROSITE" id="PS50262">
    <property type="entry name" value="G_PROTEIN_RECEP_F1_2"/>
    <property type="match status" value="1"/>
</dbReference>
<accession>A0A8S1HM14</accession>
<dbReference type="InterPro" id="IPR040435">
    <property type="entry name" value="Put_GPCR_Chromadorea"/>
</dbReference>
<feature type="transmembrane region" description="Helical" evidence="9">
    <location>
        <begin position="87"/>
        <end position="108"/>
    </location>
</feature>
<evidence type="ECO:0000256" key="7">
    <source>
        <dbReference type="ARBA" id="ARBA00023170"/>
    </source>
</evidence>
<feature type="transmembrane region" description="Helical" evidence="9">
    <location>
        <begin position="240"/>
        <end position="263"/>
    </location>
</feature>
<evidence type="ECO:0000256" key="5">
    <source>
        <dbReference type="ARBA" id="ARBA00023040"/>
    </source>
</evidence>
<keyword evidence="12" id="KW-1185">Reference proteome</keyword>
<evidence type="ECO:0000259" key="10">
    <source>
        <dbReference type="PROSITE" id="PS50262"/>
    </source>
</evidence>
<dbReference type="Pfam" id="PF00001">
    <property type="entry name" value="7tm_1"/>
    <property type="match status" value="1"/>
</dbReference>
<dbReference type="SUPFAM" id="SSF81321">
    <property type="entry name" value="Family A G protein-coupled receptor-like"/>
    <property type="match status" value="1"/>
</dbReference>
<dbReference type="AlphaFoldDB" id="A0A8S1HM14"/>
<dbReference type="GO" id="GO:0004930">
    <property type="term" value="F:G protein-coupled receptor activity"/>
    <property type="evidence" value="ECO:0007669"/>
    <property type="project" value="UniProtKB-KW"/>
</dbReference>
<dbReference type="PANTHER" id="PTHR37441">
    <property type="entry name" value="PROTEIN CBG16518"/>
    <property type="match status" value="1"/>
</dbReference>
<comment type="caution">
    <text evidence="11">The sequence shown here is derived from an EMBL/GenBank/DDBJ whole genome shotgun (WGS) entry which is preliminary data.</text>
</comment>
<evidence type="ECO:0000256" key="1">
    <source>
        <dbReference type="ARBA" id="ARBA00004651"/>
    </source>
</evidence>
<evidence type="ECO:0000256" key="3">
    <source>
        <dbReference type="ARBA" id="ARBA00022692"/>
    </source>
</evidence>
<evidence type="ECO:0000313" key="11">
    <source>
        <dbReference type="EMBL" id="CAD6196141.1"/>
    </source>
</evidence>
<name>A0A8S1HM14_9PELO</name>
<dbReference type="GO" id="GO:0005886">
    <property type="term" value="C:plasma membrane"/>
    <property type="evidence" value="ECO:0007669"/>
    <property type="project" value="UniProtKB-SubCell"/>
</dbReference>
<protein>
    <recommendedName>
        <fullName evidence="10">G-protein coupled receptors family 1 profile domain-containing protein</fullName>
    </recommendedName>
</protein>
<gene>
    <name evidence="11" type="ORF">CAUJ_LOCUS12056</name>
</gene>
<dbReference type="InterPro" id="IPR000276">
    <property type="entry name" value="GPCR_Rhodpsn"/>
</dbReference>
<keyword evidence="6 9" id="KW-0472">Membrane</keyword>
<feature type="transmembrane region" description="Helical" evidence="9">
    <location>
        <begin position="295"/>
        <end position="319"/>
    </location>
</feature>
<dbReference type="PANTHER" id="PTHR37441:SF7">
    <property type="entry name" value="G-PROTEIN COUPLED RECEPTORS FAMILY 1 PROFILE DOMAIN-CONTAINING PROTEIN"/>
    <property type="match status" value="1"/>
</dbReference>
<keyword evidence="7" id="KW-0675">Receptor</keyword>
<keyword evidence="3 9" id="KW-0812">Transmembrane</keyword>
<evidence type="ECO:0000256" key="6">
    <source>
        <dbReference type="ARBA" id="ARBA00023136"/>
    </source>
</evidence>
<organism evidence="11 12">
    <name type="scientific">Caenorhabditis auriculariae</name>
    <dbReference type="NCBI Taxonomy" id="2777116"/>
    <lineage>
        <taxon>Eukaryota</taxon>
        <taxon>Metazoa</taxon>
        <taxon>Ecdysozoa</taxon>
        <taxon>Nematoda</taxon>
        <taxon>Chromadorea</taxon>
        <taxon>Rhabditida</taxon>
        <taxon>Rhabditina</taxon>
        <taxon>Rhabditomorpha</taxon>
        <taxon>Rhabditoidea</taxon>
        <taxon>Rhabditidae</taxon>
        <taxon>Peloderinae</taxon>
        <taxon>Caenorhabditis</taxon>
    </lineage>
</organism>
<dbReference type="OrthoDB" id="5837530at2759"/>